<keyword evidence="2" id="KW-1133">Transmembrane helix</keyword>
<evidence type="ECO:0000256" key="1">
    <source>
        <dbReference type="SAM" id="MobiDB-lite"/>
    </source>
</evidence>
<dbReference type="EMBL" id="AP024417">
    <property type="protein sequence ID" value="BCR85321.1"/>
    <property type="molecule type" value="Genomic_DNA"/>
</dbReference>
<feature type="region of interest" description="Disordered" evidence="1">
    <location>
        <begin position="55"/>
        <end position="108"/>
    </location>
</feature>
<evidence type="ECO:0000256" key="2">
    <source>
        <dbReference type="SAM" id="Phobius"/>
    </source>
</evidence>
<dbReference type="KEGG" id="ache:ACHE_20779A"/>
<dbReference type="AlphaFoldDB" id="A0A7R7VIH2"/>
<organism evidence="3 4">
    <name type="scientific">Aspergillus chevalieri</name>
    <name type="common">Eurotium chevalieri</name>
    <dbReference type="NCBI Taxonomy" id="182096"/>
    <lineage>
        <taxon>Eukaryota</taxon>
        <taxon>Fungi</taxon>
        <taxon>Dikarya</taxon>
        <taxon>Ascomycota</taxon>
        <taxon>Pezizomycotina</taxon>
        <taxon>Eurotiomycetes</taxon>
        <taxon>Eurotiomycetidae</taxon>
        <taxon>Eurotiales</taxon>
        <taxon>Aspergillaceae</taxon>
        <taxon>Aspergillus</taxon>
        <taxon>Aspergillus subgen. Aspergillus</taxon>
    </lineage>
</organism>
<dbReference type="Proteomes" id="UP000637239">
    <property type="component" value="Chromosome 2"/>
</dbReference>
<dbReference type="GeneID" id="66979680"/>
<protein>
    <submittedName>
        <fullName evidence="3">Uncharacterized protein</fullName>
    </submittedName>
</protein>
<reference evidence="3" key="2">
    <citation type="submission" date="2021-02" db="EMBL/GenBank/DDBJ databases">
        <title>Aspergillus chevalieri M1 genome sequence.</title>
        <authorList>
            <person name="Kadooka C."/>
            <person name="Mori K."/>
            <person name="Futagami T."/>
        </authorList>
    </citation>
    <scope>NUCLEOTIDE SEQUENCE</scope>
    <source>
        <strain evidence="3">M1</strain>
    </source>
</reference>
<reference evidence="3" key="1">
    <citation type="submission" date="2021-01" db="EMBL/GenBank/DDBJ databases">
        <authorList>
            <consortium name="Aspergillus chevalieri M1 genome sequencing consortium"/>
            <person name="Kazuki M."/>
            <person name="Futagami T."/>
        </authorList>
    </citation>
    <scope>NUCLEOTIDE SEQUENCE</scope>
    <source>
        <strain evidence="3">M1</strain>
    </source>
</reference>
<evidence type="ECO:0000313" key="4">
    <source>
        <dbReference type="Proteomes" id="UP000637239"/>
    </source>
</evidence>
<evidence type="ECO:0000313" key="3">
    <source>
        <dbReference type="EMBL" id="BCR85321.1"/>
    </source>
</evidence>
<keyword evidence="2" id="KW-0472">Membrane</keyword>
<keyword evidence="4" id="KW-1185">Reference proteome</keyword>
<keyword evidence="2" id="KW-0812">Transmembrane</keyword>
<accession>A0A7R7VIH2</accession>
<dbReference type="RefSeq" id="XP_043133843.1">
    <property type="nucleotide sequence ID" value="XM_043285120.1"/>
</dbReference>
<proteinExistence type="predicted"/>
<name>A0A7R7VIH2_ASPCH</name>
<sequence length="204" mass="22701">MVRSRVALLLLIEIGVHIAILLISSVRFSHRARQPPILLRSLELSELRERARYECHSKKTRSSNVLTSNRAPGPDADTENQTSSFAENSPAFKKPRLENSPAKDSSNSFRSLLQLDVNNNHTSTPSPSTAVDVALSCPRPSQSKADGAVLQCPLTANMYKDPNLLRKAHQGLLGFIRLVETLLKEMEVAEDRTHKDRRSNIVLV</sequence>
<gene>
    <name evidence="3" type="ORF">ACHE_20779A</name>
</gene>
<feature type="transmembrane region" description="Helical" evidence="2">
    <location>
        <begin position="6"/>
        <end position="26"/>
    </location>
</feature>